<dbReference type="PRINTS" id="PR00455">
    <property type="entry name" value="HTHTETR"/>
</dbReference>
<dbReference type="Pfam" id="PF14246">
    <property type="entry name" value="TetR_C_7"/>
    <property type="match status" value="1"/>
</dbReference>
<evidence type="ECO:0000313" key="5">
    <source>
        <dbReference type="Proteomes" id="UP001220395"/>
    </source>
</evidence>
<dbReference type="Gene3D" id="1.10.10.60">
    <property type="entry name" value="Homeodomain-like"/>
    <property type="match status" value="1"/>
</dbReference>
<name>A0ABY7TMV7_9SPHN</name>
<evidence type="ECO:0000256" key="1">
    <source>
        <dbReference type="ARBA" id="ARBA00023125"/>
    </source>
</evidence>
<dbReference type="SUPFAM" id="SSF46689">
    <property type="entry name" value="Homeodomain-like"/>
    <property type="match status" value="1"/>
</dbReference>
<dbReference type="RefSeq" id="WP_273689289.1">
    <property type="nucleotide sequence ID" value="NZ_CP117411.1"/>
</dbReference>
<dbReference type="PANTHER" id="PTHR30055:SF146">
    <property type="entry name" value="HTH-TYPE TRANSCRIPTIONAL DUAL REGULATOR CECR"/>
    <property type="match status" value="1"/>
</dbReference>
<keyword evidence="5" id="KW-1185">Reference proteome</keyword>
<dbReference type="Pfam" id="PF00440">
    <property type="entry name" value="TetR_N"/>
    <property type="match status" value="1"/>
</dbReference>
<keyword evidence="1 2" id="KW-0238">DNA-binding</keyword>
<dbReference type="EMBL" id="CP117411">
    <property type="protein sequence ID" value="WCT74333.1"/>
    <property type="molecule type" value="Genomic_DNA"/>
</dbReference>
<dbReference type="InterPro" id="IPR001647">
    <property type="entry name" value="HTH_TetR"/>
</dbReference>
<dbReference type="Proteomes" id="UP001220395">
    <property type="component" value="Chromosome"/>
</dbReference>
<proteinExistence type="predicted"/>
<feature type="DNA-binding region" description="H-T-H motif" evidence="2">
    <location>
        <begin position="37"/>
        <end position="56"/>
    </location>
</feature>
<protein>
    <submittedName>
        <fullName evidence="4">TetR/AcrR family transcriptional regulator</fullName>
    </submittedName>
</protein>
<evidence type="ECO:0000259" key="3">
    <source>
        <dbReference type="PROSITE" id="PS50977"/>
    </source>
</evidence>
<dbReference type="InterPro" id="IPR036271">
    <property type="entry name" value="Tet_transcr_reg_TetR-rel_C_sf"/>
</dbReference>
<dbReference type="InterPro" id="IPR039536">
    <property type="entry name" value="TetR_C_Proteobacteria"/>
</dbReference>
<accession>A0ABY7TMV7</accession>
<evidence type="ECO:0000256" key="2">
    <source>
        <dbReference type="PROSITE-ProRule" id="PRU00335"/>
    </source>
</evidence>
<evidence type="ECO:0000313" key="4">
    <source>
        <dbReference type="EMBL" id="WCT74333.1"/>
    </source>
</evidence>
<sequence>MASKPLSRREENRLARRAAIIAVAQESFLEHGYAATSMSDIATALGGSKGTLWAHFPSKEDLFTAVLEDAISAFRAALEDAFQPGRDQRATLQAFGRRFATKLQMPNSVCLHRIIVSEGARFPQLGPIFYEHGPRRVIELLVGYLGREMAEGRMRRADPIIAARHLIGMLQAHQNLRLWNVAPPFDQAEQESQADLAVDAFLRAYAPD</sequence>
<dbReference type="PANTHER" id="PTHR30055">
    <property type="entry name" value="HTH-TYPE TRANSCRIPTIONAL REGULATOR RUTR"/>
    <property type="match status" value="1"/>
</dbReference>
<dbReference type="InterPro" id="IPR009057">
    <property type="entry name" value="Homeodomain-like_sf"/>
</dbReference>
<gene>
    <name evidence="4" type="ORF">PQ455_03640</name>
</gene>
<dbReference type="PROSITE" id="PS50977">
    <property type="entry name" value="HTH_TETR_2"/>
    <property type="match status" value="1"/>
</dbReference>
<dbReference type="Gene3D" id="1.10.357.10">
    <property type="entry name" value="Tetracycline Repressor, domain 2"/>
    <property type="match status" value="1"/>
</dbReference>
<dbReference type="SUPFAM" id="SSF48498">
    <property type="entry name" value="Tetracyclin repressor-like, C-terminal domain"/>
    <property type="match status" value="1"/>
</dbReference>
<feature type="domain" description="HTH tetR-type" evidence="3">
    <location>
        <begin position="14"/>
        <end position="74"/>
    </location>
</feature>
<organism evidence="4 5">
    <name type="scientific">Sphingomonas naphthae</name>
    <dbReference type="NCBI Taxonomy" id="1813468"/>
    <lineage>
        <taxon>Bacteria</taxon>
        <taxon>Pseudomonadati</taxon>
        <taxon>Pseudomonadota</taxon>
        <taxon>Alphaproteobacteria</taxon>
        <taxon>Sphingomonadales</taxon>
        <taxon>Sphingomonadaceae</taxon>
        <taxon>Sphingomonas</taxon>
    </lineage>
</organism>
<dbReference type="InterPro" id="IPR050109">
    <property type="entry name" value="HTH-type_TetR-like_transc_reg"/>
</dbReference>
<reference evidence="4 5" key="1">
    <citation type="submission" date="2023-02" db="EMBL/GenBank/DDBJ databases">
        <title>Genome sequence of Sphingomonas naphthae.</title>
        <authorList>
            <person name="Kim S."/>
            <person name="Heo J."/>
            <person name="Kwon S.-W."/>
        </authorList>
    </citation>
    <scope>NUCLEOTIDE SEQUENCE [LARGE SCALE GENOMIC DNA]</scope>
    <source>
        <strain evidence="4 5">KACC 18716</strain>
    </source>
</reference>